<dbReference type="Gene3D" id="4.10.860.10">
    <property type="entry name" value="UVR domain"/>
    <property type="match status" value="1"/>
</dbReference>
<accession>A0AAV3NRK7</accession>
<dbReference type="InterPro" id="IPR050718">
    <property type="entry name" value="ApaG-like"/>
</dbReference>
<dbReference type="PANTHER" id="PTHR47191:SF2">
    <property type="entry name" value="OS05G0170800 PROTEIN"/>
    <property type="match status" value="1"/>
</dbReference>
<dbReference type="PROSITE" id="PS50151">
    <property type="entry name" value="UVR"/>
    <property type="match status" value="2"/>
</dbReference>
<name>A0AAV3NRK7_LITER</name>
<dbReference type="InterPro" id="IPR001943">
    <property type="entry name" value="UVR_dom"/>
</dbReference>
<proteinExistence type="predicted"/>
<dbReference type="InterPro" id="IPR036876">
    <property type="entry name" value="UVR_dom_sf"/>
</dbReference>
<protein>
    <recommendedName>
        <fullName evidence="1">UVR domain-containing protein</fullName>
    </recommendedName>
</protein>
<evidence type="ECO:0000259" key="1">
    <source>
        <dbReference type="PROSITE" id="PS50151"/>
    </source>
</evidence>
<keyword evidence="3" id="KW-1185">Reference proteome</keyword>
<gene>
    <name evidence="2" type="ORF">LIER_35489</name>
</gene>
<dbReference type="PANTHER" id="PTHR47191">
    <property type="entry name" value="OS05G0170800 PROTEIN"/>
    <property type="match status" value="1"/>
</dbReference>
<organism evidence="2 3">
    <name type="scientific">Lithospermum erythrorhizon</name>
    <name type="common">Purple gromwell</name>
    <name type="synonym">Lithospermum officinale var. erythrorhizon</name>
    <dbReference type="NCBI Taxonomy" id="34254"/>
    <lineage>
        <taxon>Eukaryota</taxon>
        <taxon>Viridiplantae</taxon>
        <taxon>Streptophyta</taxon>
        <taxon>Embryophyta</taxon>
        <taxon>Tracheophyta</taxon>
        <taxon>Spermatophyta</taxon>
        <taxon>Magnoliopsida</taxon>
        <taxon>eudicotyledons</taxon>
        <taxon>Gunneridae</taxon>
        <taxon>Pentapetalae</taxon>
        <taxon>asterids</taxon>
        <taxon>lamiids</taxon>
        <taxon>Boraginales</taxon>
        <taxon>Boraginaceae</taxon>
        <taxon>Boraginoideae</taxon>
        <taxon>Lithospermeae</taxon>
        <taxon>Lithospermum</taxon>
    </lineage>
</organism>
<dbReference type="EMBL" id="BAABME010015591">
    <property type="protein sequence ID" value="GAA0141985.1"/>
    <property type="molecule type" value="Genomic_DNA"/>
</dbReference>
<reference evidence="2 3" key="1">
    <citation type="submission" date="2024-01" db="EMBL/GenBank/DDBJ databases">
        <title>The complete chloroplast genome sequence of Lithospermum erythrorhizon: insights into the phylogenetic relationship among Boraginaceae species and the maternal lineages of purple gromwells.</title>
        <authorList>
            <person name="Okada T."/>
            <person name="Watanabe K."/>
        </authorList>
    </citation>
    <scope>NUCLEOTIDE SEQUENCE [LARGE SCALE GENOMIC DNA]</scope>
</reference>
<dbReference type="AlphaFoldDB" id="A0AAV3NRK7"/>
<evidence type="ECO:0000313" key="2">
    <source>
        <dbReference type="EMBL" id="GAA0141985.1"/>
    </source>
</evidence>
<dbReference type="SUPFAM" id="SSF46600">
    <property type="entry name" value="C-terminal UvrC-binding domain of UvrB"/>
    <property type="match status" value="1"/>
</dbReference>
<dbReference type="Proteomes" id="UP001454036">
    <property type="component" value="Unassembled WGS sequence"/>
</dbReference>
<comment type="caution">
    <text evidence="2">The sequence shown here is derived from an EMBL/GenBank/DDBJ whole genome shotgun (WGS) entry which is preliminary data.</text>
</comment>
<sequence length="151" mass="17069">MQSLNLKMTCPRQLCGGGVEYLAEKRRLNLRLPPCLRRIVLVSVSSEKNDNGGAGETQNPISSLTKSQTYALLKQQMEVAAKSEDFEEAARLRDSLKEFEEEEPVLRIRKLLKEAIADERFEDAAKCRDELNKIEPHSFLNCSSDATTLVR</sequence>
<dbReference type="Pfam" id="PF02151">
    <property type="entry name" value="UVR"/>
    <property type="match status" value="2"/>
</dbReference>
<feature type="domain" description="UVR" evidence="1">
    <location>
        <begin position="102"/>
        <end position="137"/>
    </location>
</feature>
<feature type="domain" description="UVR" evidence="1">
    <location>
        <begin position="67"/>
        <end position="102"/>
    </location>
</feature>
<evidence type="ECO:0000313" key="3">
    <source>
        <dbReference type="Proteomes" id="UP001454036"/>
    </source>
</evidence>